<dbReference type="AlphaFoldDB" id="A0A7D9ESY6"/>
<dbReference type="OrthoDB" id="421040at2759"/>
<dbReference type="Proteomes" id="UP001152795">
    <property type="component" value="Unassembled WGS sequence"/>
</dbReference>
<organism evidence="1 2">
    <name type="scientific">Paramuricea clavata</name>
    <name type="common">Red gorgonian</name>
    <name type="synonym">Violescent sea-whip</name>
    <dbReference type="NCBI Taxonomy" id="317549"/>
    <lineage>
        <taxon>Eukaryota</taxon>
        <taxon>Metazoa</taxon>
        <taxon>Cnidaria</taxon>
        <taxon>Anthozoa</taxon>
        <taxon>Octocorallia</taxon>
        <taxon>Malacalcyonacea</taxon>
        <taxon>Plexauridae</taxon>
        <taxon>Paramuricea</taxon>
    </lineage>
</organism>
<protein>
    <submittedName>
        <fullName evidence="1">Uncharacterized protein</fullName>
    </submittedName>
</protein>
<dbReference type="EMBL" id="CACRXK020009619">
    <property type="protein sequence ID" value="CAB4017601.1"/>
    <property type="molecule type" value="Genomic_DNA"/>
</dbReference>
<gene>
    <name evidence="1" type="ORF">PACLA_8A060362</name>
</gene>
<name>A0A7D9ESY6_PARCT</name>
<accession>A0A7D9ESY6</accession>
<sequence length="217" mass="23878">MPNIAAMGTVLNFVVMLTILSLCLKLKPSPTHCQPDTSLPLGNIAISSELARLPDKLCFVWISTRDTKLRSFNLPKYYCYGMDLRIANVSNHVLISILLAGDIATNPGPAHVNNNSPTLPGGLNVLYMNARSIKAFVPLVENPSSKVCKITLIQQLVYSNCYDVVCICETWLNDSVMSSEIPWPEMEDIKRSGVRAHIFLIIQCTIQISGSVLANTN</sequence>
<proteinExistence type="predicted"/>
<comment type="caution">
    <text evidence="1">The sequence shown here is derived from an EMBL/GenBank/DDBJ whole genome shotgun (WGS) entry which is preliminary data.</text>
</comment>
<evidence type="ECO:0000313" key="2">
    <source>
        <dbReference type="Proteomes" id="UP001152795"/>
    </source>
</evidence>
<evidence type="ECO:0000313" key="1">
    <source>
        <dbReference type="EMBL" id="CAB4017601.1"/>
    </source>
</evidence>
<reference evidence="1" key="1">
    <citation type="submission" date="2020-04" db="EMBL/GenBank/DDBJ databases">
        <authorList>
            <person name="Alioto T."/>
            <person name="Alioto T."/>
            <person name="Gomez Garrido J."/>
        </authorList>
    </citation>
    <scope>NUCLEOTIDE SEQUENCE</scope>
    <source>
        <strain evidence="1">A484AB</strain>
    </source>
</reference>
<keyword evidence="2" id="KW-1185">Reference proteome</keyword>